<dbReference type="Gene3D" id="3.30.560.10">
    <property type="entry name" value="Glucose Oxidase, domain 3"/>
    <property type="match status" value="1"/>
</dbReference>
<dbReference type="Gene3D" id="3.50.50.60">
    <property type="entry name" value="FAD/NAD(P)-binding domain"/>
    <property type="match status" value="1"/>
</dbReference>
<dbReference type="InterPro" id="IPR026444">
    <property type="entry name" value="Secre_tail"/>
</dbReference>
<keyword evidence="5" id="KW-1185">Reference proteome</keyword>
<dbReference type="Pfam" id="PF05199">
    <property type="entry name" value="GMC_oxred_C"/>
    <property type="match status" value="1"/>
</dbReference>
<comment type="similarity">
    <text evidence="1">Belongs to the GMC oxidoreductase family.</text>
</comment>
<comment type="caution">
    <text evidence="4">The sequence shown here is derived from an EMBL/GenBank/DDBJ whole genome shotgun (WGS) entry which is preliminary data.</text>
</comment>
<evidence type="ECO:0000256" key="2">
    <source>
        <dbReference type="ARBA" id="ARBA00022729"/>
    </source>
</evidence>
<dbReference type="RefSeq" id="WP_201918417.1">
    <property type="nucleotide sequence ID" value="NZ_BAABAX010000005.1"/>
</dbReference>
<dbReference type="InterPro" id="IPR012132">
    <property type="entry name" value="GMC_OxRdtase"/>
</dbReference>
<dbReference type="EMBL" id="JAERQJ010000003">
    <property type="protein sequence ID" value="MBL0683423.1"/>
    <property type="molecule type" value="Genomic_DNA"/>
</dbReference>
<dbReference type="SUPFAM" id="SSF51905">
    <property type="entry name" value="FAD/NAD(P)-binding domain"/>
    <property type="match status" value="1"/>
</dbReference>
<keyword evidence="2" id="KW-0732">Signal</keyword>
<dbReference type="Proteomes" id="UP000651057">
    <property type="component" value="Unassembled WGS sequence"/>
</dbReference>
<dbReference type="InterPro" id="IPR007867">
    <property type="entry name" value="GMC_OxRtase_C"/>
</dbReference>
<dbReference type="Pfam" id="PF00732">
    <property type="entry name" value="GMC_oxred_N"/>
    <property type="match status" value="1"/>
</dbReference>
<sequence length="738" mass="82441">MNNSKKLSRRSFAKKSALIAAAGTVAPQLLNSKSKKITNETDYDYIVVGSGAGGGPLAANLARNGFKVLVLEAGAKDPKTDNYKIPAYHPLASEDEKLSWNYFVKHYSGDRDQLDSKYVPGKGILYPRGATIGGSTAVNAMITVYPHANDFEYIAELTGDDSWRAENMREYFKRLENCEYLKSWEAIREDHGLDGWLPTNYQNQDIGTLLENTSLLGIIKANLDYTGRNILEIFFNEQSFDVNKRFFERGGEGALLIPQTMDKKASRHSVREYLLETQELYPENLTIITDALVSKVVFNDQKEAIGVEYIKGENLYEADRLYDDTSNPNTPQFVKASREVILSAGAFNTPQILQLSGIGEASLLEEKGIDLIQDLPGVGRNLQDRYEVGVSYKLKEKILETCTFSEGNDICLNKYNNSAVGPYTSSGVAAANIKRSSPELPDPDLFTFCVTTDFIGYYPGYSETIRTTRDKITWALLKGHTENTAGEVKIKSSDPRKTPDINFKNFTDAQDLDGSDMQALIKGVDNIRKIMQSHHVSNIIEKETWPGSEIQSYEDMRDFIARETWGHHACGTCKIGNGDTNDVLDSNFKVRGVKNLRVVDASVFPKIPGFFIAVPIYLISEKATDVILKDAGVERNENLLRRKINQFTKSRAEQKLEAISVKAYPNPCVNQIHLKINNEMVSDGGYLIIVDNGGRIVFNQSYSSFEKATIDTSGFQSGIYTYLVQLGDLKKSGRFMKQ</sequence>
<evidence type="ECO:0000256" key="1">
    <source>
        <dbReference type="ARBA" id="ARBA00010790"/>
    </source>
</evidence>
<organism evidence="4 5">
    <name type="scientific">Aquimarina mytili</name>
    <dbReference type="NCBI Taxonomy" id="874423"/>
    <lineage>
        <taxon>Bacteria</taxon>
        <taxon>Pseudomonadati</taxon>
        <taxon>Bacteroidota</taxon>
        <taxon>Flavobacteriia</taxon>
        <taxon>Flavobacteriales</taxon>
        <taxon>Flavobacteriaceae</taxon>
        <taxon>Aquimarina</taxon>
    </lineage>
</organism>
<dbReference type="Pfam" id="PF18962">
    <property type="entry name" value="Por_Secre_tail"/>
    <property type="match status" value="1"/>
</dbReference>
<dbReference type="SUPFAM" id="SSF54373">
    <property type="entry name" value="FAD-linked reductases, C-terminal domain"/>
    <property type="match status" value="1"/>
</dbReference>
<dbReference type="NCBIfam" id="TIGR04183">
    <property type="entry name" value="Por_Secre_tail"/>
    <property type="match status" value="1"/>
</dbReference>
<dbReference type="InterPro" id="IPR036188">
    <property type="entry name" value="FAD/NAD-bd_sf"/>
</dbReference>
<dbReference type="GO" id="GO:0050660">
    <property type="term" value="F:flavin adenine dinucleotide binding"/>
    <property type="evidence" value="ECO:0007669"/>
    <property type="project" value="InterPro"/>
</dbReference>
<evidence type="ECO:0000313" key="4">
    <source>
        <dbReference type="EMBL" id="MBL0683423.1"/>
    </source>
</evidence>
<evidence type="ECO:0000313" key="5">
    <source>
        <dbReference type="Proteomes" id="UP000651057"/>
    </source>
</evidence>
<dbReference type="PANTHER" id="PTHR11552">
    <property type="entry name" value="GLUCOSE-METHANOL-CHOLINE GMC OXIDOREDUCTASE"/>
    <property type="match status" value="1"/>
</dbReference>
<accession>A0A936ZWU3</accession>
<feature type="domain" description="Glucose-methanol-choline oxidoreductase N-terminal" evidence="3">
    <location>
        <begin position="345"/>
        <end position="359"/>
    </location>
</feature>
<name>A0A936ZWU3_9FLAO</name>
<dbReference type="InterPro" id="IPR000172">
    <property type="entry name" value="GMC_OxRdtase_N"/>
</dbReference>
<evidence type="ECO:0000259" key="3">
    <source>
        <dbReference type="PROSITE" id="PS00624"/>
    </source>
</evidence>
<dbReference type="PANTHER" id="PTHR11552:SF213">
    <property type="entry name" value="DEHYDROGENASE, PUTATIVE-RELATED"/>
    <property type="match status" value="1"/>
</dbReference>
<proteinExistence type="inferred from homology"/>
<protein>
    <submittedName>
        <fullName evidence="4">GMC family oxidoreductase N-terminal domain-containing protein</fullName>
    </submittedName>
</protein>
<dbReference type="PROSITE" id="PS00624">
    <property type="entry name" value="GMC_OXRED_2"/>
    <property type="match status" value="1"/>
</dbReference>
<reference evidence="4" key="1">
    <citation type="submission" date="2021-01" db="EMBL/GenBank/DDBJ databases">
        <authorList>
            <person name="Zhong Y.L."/>
        </authorList>
    </citation>
    <scope>NUCLEOTIDE SEQUENCE</scope>
    <source>
        <strain evidence="4">KCTC 23302</strain>
    </source>
</reference>
<dbReference type="GO" id="GO:0016614">
    <property type="term" value="F:oxidoreductase activity, acting on CH-OH group of donors"/>
    <property type="evidence" value="ECO:0007669"/>
    <property type="project" value="InterPro"/>
</dbReference>
<dbReference type="AlphaFoldDB" id="A0A936ZWU3"/>
<gene>
    <name evidence="4" type="ORF">JJQ60_07840</name>
</gene>